<dbReference type="EMBL" id="CAMPGE010029394">
    <property type="protein sequence ID" value="CAI2386859.1"/>
    <property type="molecule type" value="Genomic_DNA"/>
</dbReference>
<keyword evidence="5" id="KW-1185">Reference proteome</keyword>
<dbReference type="SUPFAM" id="SSF81606">
    <property type="entry name" value="PP2C-like"/>
    <property type="match status" value="1"/>
</dbReference>
<dbReference type="CDD" id="cd00143">
    <property type="entry name" value="PP2Cc"/>
    <property type="match status" value="1"/>
</dbReference>
<gene>
    <name evidence="4" type="ORF">ECRASSUSDP1_LOCUS28484</name>
</gene>
<dbReference type="InterPro" id="IPR015655">
    <property type="entry name" value="PP2C"/>
</dbReference>
<dbReference type="InterPro" id="IPR001932">
    <property type="entry name" value="PPM-type_phosphatase-like_dom"/>
</dbReference>
<feature type="domain" description="PPM-type phosphatase" evidence="3">
    <location>
        <begin position="110"/>
        <end position="362"/>
    </location>
</feature>
<dbReference type="Pfam" id="PF00481">
    <property type="entry name" value="PP2C"/>
    <property type="match status" value="1"/>
</dbReference>
<dbReference type="PANTHER" id="PTHR47992">
    <property type="entry name" value="PROTEIN PHOSPHATASE"/>
    <property type="match status" value="1"/>
</dbReference>
<comment type="subcellular location">
    <subcellularLocation>
        <location evidence="1">Membrane</location>
    </subcellularLocation>
</comment>
<keyword evidence="2" id="KW-0472">Membrane</keyword>
<evidence type="ECO:0000313" key="4">
    <source>
        <dbReference type="EMBL" id="CAI2386859.1"/>
    </source>
</evidence>
<organism evidence="4 5">
    <name type="scientific">Euplotes crassus</name>
    <dbReference type="NCBI Taxonomy" id="5936"/>
    <lineage>
        <taxon>Eukaryota</taxon>
        <taxon>Sar</taxon>
        <taxon>Alveolata</taxon>
        <taxon>Ciliophora</taxon>
        <taxon>Intramacronucleata</taxon>
        <taxon>Spirotrichea</taxon>
        <taxon>Hypotrichia</taxon>
        <taxon>Euplotida</taxon>
        <taxon>Euplotidae</taxon>
        <taxon>Moneuplotes</taxon>
    </lineage>
</organism>
<comment type="caution">
    <text evidence="4">The sequence shown here is derived from an EMBL/GenBank/DDBJ whole genome shotgun (WGS) entry which is preliminary data.</text>
</comment>
<evidence type="ECO:0000256" key="1">
    <source>
        <dbReference type="ARBA" id="ARBA00004370"/>
    </source>
</evidence>
<dbReference type="AlphaFoldDB" id="A0AAD1Y8W5"/>
<protein>
    <recommendedName>
        <fullName evidence="3">PPM-type phosphatase domain-containing protein</fullName>
    </recommendedName>
</protein>
<dbReference type="GO" id="GO:0004722">
    <property type="term" value="F:protein serine/threonine phosphatase activity"/>
    <property type="evidence" value="ECO:0007669"/>
    <property type="project" value="InterPro"/>
</dbReference>
<evidence type="ECO:0000313" key="5">
    <source>
        <dbReference type="Proteomes" id="UP001295684"/>
    </source>
</evidence>
<dbReference type="SMART" id="SM00332">
    <property type="entry name" value="PP2Cc"/>
    <property type="match status" value="1"/>
</dbReference>
<dbReference type="SMART" id="SM00331">
    <property type="entry name" value="PP2C_SIG"/>
    <property type="match status" value="1"/>
</dbReference>
<dbReference type="Gene3D" id="3.60.40.10">
    <property type="entry name" value="PPM-type phosphatase domain"/>
    <property type="match status" value="1"/>
</dbReference>
<dbReference type="PROSITE" id="PS51746">
    <property type="entry name" value="PPM_2"/>
    <property type="match status" value="1"/>
</dbReference>
<dbReference type="GO" id="GO:0016020">
    <property type="term" value="C:membrane"/>
    <property type="evidence" value="ECO:0007669"/>
    <property type="project" value="UniProtKB-SubCell"/>
</dbReference>
<evidence type="ECO:0000256" key="2">
    <source>
        <dbReference type="ARBA" id="ARBA00023136"/>
    </source>
</evidence>
<dbReference type="InterPro" id="IPR036457">
    <property type="entry name" value="PPM-type-like_dom_sf"/>
</dbReference>
<accession>A0AAD1Y8W5</accession>
<sequence>MDNNIENNPKFKDFQLPSLMLDSQFMFPMEPEILMSDDSSDSDISMDYDNDHRIDYKDLSINIDEVNKNITLDDTSICGRTCGTVNFQDYAYEKPCDKLCEENFEEHNHIFSISSQKGKKKTQEDRFLVDQEFMGETAQAIFSIFDGHSGSRASQYCKDTLMLKLKEKYQELKENTSSAIQKILQEVDFEFLRLAKEQNLDGGSTCVLGMIMNNKLTIANIGDSTAFLVKNSNVISLTSDHNYSRLDEYNRVASQNLGEFLILKNRLNGQLALSRSIGDLKYRPAVTSEAEIQTINLGSLDQYLILASDGVCSKTFGKRQVTDYIKNCIQEGKTRESISQGIINQAISNGSQDNITVIIVELPHYYNSSSFLGLSPEKSDSTILSASDKKEEFFSFDSAQKTNTGRRSYNFSSESPTTLNDISMHKKAPSSFSERMGSAVSTCKKGNESSCNPFAIESSGPFVAEDRYIPKNMTIGSLRTMSTMNNNISTERKSLSLKEQEKYYRQCSRSKRNFEKRSFGF</sequence>
<name>A0AAD1Y8W5_EUPCR</name>
<reference evidence="4" key="1">
    <citation type="submission" date="2023-07" db="EMBL/GenBank/DDBJ databases">
        <authorList>
            <consortium name="AG Swart"/>
            <person name="Singh M."/>
            <person name="Singh A."/>
            <person name="Seah K."/>
            <person name="Emmerich C."/>
        </authorList>
    </citation>
    <scope>NUCLEOTIDE SEQUENCE</scope>
    <source>
        <strain evidence="4">DP1</strain>
    </source>
</reference>
<evidence type="ECO:0000259" key="3">
    <source>
        <dbReference type="PROSITE" id="PS51746"/>
    </source>
</evidence>
<dbReference type="Proteomes" id="UP001295684">
    <property type="component" value="Unassembled WGS sequence"/>
</dbReference>
<proteinExistence type="predicted"/>